<protein>
    <recommendedName>
        <fullName evidence="4">SGNH hydrolase-type esterase domain-containing protein</fullName>
    </recommendedName>
</protein>
<keyword evidence="2" id="KW-0732">Signal</keyword>
<evidence type="ECO:0000313" key="3">
    <source>
        <dbReference type="EMBL" id="SPC86641.1"/>
    </source>
</evidence>
<feature type="signal peptide" evidence="2">
    <location>
        <begin position="1"/>
        <end position="23"/>
    </location>
</feature>
<dbReference type="PANTHER" id="PTHR45642">
    <property type="entry name" value="GDSL ESTERASE/LIPASE EXL3"/>
    <property type="match status" value="1"/>
</dbReference>
<proteinExistence type="inferred from homology"/>
<dbReference type="InterPro" id="IPR036514">
    <property type="entry name" value="SGNH_hydro_sf"/>
</dbReference>
<dbReference type="EMBL" id="OIVN01000868">
    <property type="protein sequence ID" value="SPC86641.1"/>
    <property type="molecule type" value="Genomic_DNA"/>
</dbReference>
<accession>A0A2N9FIA5</accession>
<dbReference type="AlphaFoldDB" id="A0A2N9FIA5"/>
<reference evidence="3" key="1">
    <citation type="submission" date="2018-02" db="EMBL/GenBank/DDBJ databases">
        <authorList>
            <person name="Cohen D.B."/>
            <person name="Kent A.D."/>
        </authorList>
    </citation>
    <scope>NUCLEOTIDE SEQUENCE</scope>
</reference>
<dbReference type="InterPro" id="IPR035669">
    <property type="entry name" value="SGNH_plant_lipase-like"/>
</dbReference>
<dbReference type="GO" id="GO:0016788">
    <property type="term" value="F:hydrolase activity, acting on ester bonds"/>
    <property type="evidence" value="ECO:0007669"/>
    <property type="project" value="InterPro"/>
</dbReference>
<feature type="chain" id="PRO_5014737822" description="SGNH hydrolase-type esterase domain-containing protein" evidence="2">
    <location>
        <begin position="24"/>
        <end position="325"/>
    </location>
</feature>
<dbReference type="Gene3D" id="3.40.50.1110">
    <property type="entry name" value="SGNH hydrolase"/>
    <property type="match status" value="1"/>
</dbReference>
<sequence length="325" mass="36133">MASFTNFVIFVHISLIFFNACNAVARPITTSSKFPAILIFGDSAVDTGNNNYLETLFKANHSPYGNEFPGHIPTGRFSNGKLVPDIVASMLGLKQSVPPFRDPNLSDHEIQTGVSFASAGSGYDDLPSIVSGVNPVFNQVEDFKKYIVRLKGIVGEKEAMKIIRGALVIISAGTNDFIFNFYDIPTRRLEFNITGYHEFLQKRLQHFVKQLYDLGCRKIAVGGLPPIGCLPIQMSLRFQNPFNSKCIKHQNLDAQSYNQKLVNLLSKIQAVLPESKISYSDSYEQMNDMINNPQKYGKLIQPRTGNCNCTARGTSAWPSHEGNLI</sequence>
<dbReference type="InterPro" id="IPR050592">
    <property type="entry name" value="GDSL_lipolytic_enzyme"/>
</dbReference>
<gene>
    <name evidence="3" type="ORF">FSB_LOCUS14523</name>
</gene>
<evidence type="ECO:0008006" key="4">
    <source>
        <dbReference type="Google" id="ProtNLM"/>
    </source>
</evidence>
<organism evidence="3">
    <name type="scientific">Fagus sylvatica</name>
    <name type="common">Beechnut</name>
    <dbReference type="NCBI Taxonomy" id="28930"/>
    <lineage>
        <taxon>Eukaryota</taxon>
        <taxon>Viridiplantae</taxon>
        <taxon>Streptophyta</taxon>
        <taxon>Embryophyta</taxon>
        <taxon>Tracheophyta</taxon>
        <taxon>Spermatophyta</taxon>
        <taxon>Magnoliopsida</taxon>
        <taxon>eudicotyledons</taxon>
        <taxon>Gunneridae</taxon>
        <taxon>Pentapetalae</taxon>
        <taxon>rosids</taxon>
        <taxon>fabids</taxon>
        <taxon>Fagales</taxon>
        <taxon>Fagaceae</taxon>
        <taxon>Fagus</taxon>
    </lineage>
</organism>
<comment type="similarity">
    <text evidence="1">Belongs to the 'GDSL' lipolytic enzyme family.</text>
</comment>
<name>A0A2N9FIA5_FAGSY</name>
<evidence type="ECO:0000256" key="2">
    <source>
        <dbReference type="SAM" id="SignalP"/>
    </source>
</evidence>
<evidence type="ECO:0000256" key="1">
    <source>
        <dbReference type="ARBA" id="ARBA00008668"/>
    </source>
</evidence>
<dbReference type="CDD" id="cd01837">
    <property type="entry name" value="SGNH_plant_lipase_like"/>
    <property type="match status" value="1"/>
</dbReference>
<dbReference type="Pfam" id="PF00657">
    <property type="entry name" value="Lipase_GDSL"/>
    <property type="match status" value="1"/>
</dbReference>
<dbReference type="SUPFAM" id="SSF52266">
    <property type="entry name" value="SGNH hydrolase"/>
    <property type="match status" value="1"/>
</dbReference>
<dbReference type="InterPro" id="IPR001087">
    <property type="entry name" value="GDSL"/>
</dbReference>
<dbReference type="PANTHER" id="PTHR45642:SF120">
    <property type="entry name" value="GDSL-LIKE LIPASE_ACYLHYDROLASE"/>
    <property type="match status" value="1"/>
</dbReference>